<reference evidence="2" key="1">
    <citation type="submission" date="2018-05" db="EMBL/GenBank/DDBJ databases">
        <title>Draft genome of Mucuna pruriens seed.</title>
        <authorList>
            <person name="Nnadi N.E."/>
            <person name="Vos R."/>
            <person name="Hasami M.H."/>
            <person name="Devisetty U.K."/>
            <person name="Aguiy J.C."/>
        </authorList>
    </citation>
    <scope>NUCLEOTIDE SEQUENCE [LARGE SCALE GENOMIC DNA]</scope>
    <source>
        <strain evidence="2">JCA_2017</strain>
    </source>
</reference>
<accession>A0A371GT24</accession>
<name>A0A371GT24_MUCPR</name>
<gene>
    <name evidence="2" type="ORF">CR513_23991</name>
</gene>
<dbReference type="EMBL" id="QJKJ01004548">
    <property type="protein sequence ID" value="RDX93699.1"/>
    <property type="molecule type" value="Genomic_DNA"/>
</dbReference>
<dbReference type="AlphaFoldDB" id="A0A371GT24"/>
<keyword evidence="3" id="KW-1185">Reference proteome</keyword>
<dbReference type="Proteomes" id="UP000257109">
    <property type="component" value="Unassembled WGS sequence"/>
</dbReference>
<proteinExistence type="predicted"/>
<organism evidence="2 3">
    <name type="scientific">Mucuna pruriens</name>
    <name type="common">Velvet bean</name>
    <name type="synonym">Dolichos pruriens</name>
    <dbReference type="NCBI Taxonomy" id="157652"/>
    <lineage>
        <taxon>Eukaryota</taxon>
        <taxon>Viridiplantae</taxon>
        <taxon>Streptophyta</taxon>
        <taxon>Embryophyta</taxon>
        <taxon>Tracheophyta</taxon>
        <taxon>Spermatophyta</taxon>
        <taxon>Magnoliopsida</taxon>
        <taxon>eudicotyledons</taxon>
        <taxon>Gunneridae</taxon>
        <taxon>Pentapetalae</taxon>
        <taxon>rosids</taxon>
        <taxon>fabids</taxon>
        <taxon>Fabales</taxon>
        <taxon>Fabaceae</taxon>
        <taxon>Papilionoideae</taxon>
        <taxon>50 kb inversion clade</taxon>
        <taxon>NPAAA clade</taxon>
        <taxon>indigoferoid/millettioid clade</taxon>
        <taxon>Phaseoleae</taxon>
        <taxon>Mucuna</taxon>
    </lineage>
</organism>
<evidence type="ECO:0000313" key="3">
    <source>
        <dbReference type="Proteomes" id="UP000257109"/>
    </source>
</evidence>
<comment type="caution">
    <text evidence="2">The sequence shown here is derived from an EMBL/GenBank/DDBJ whole genome shotgun (WGS) entry which is preliminary data.</text>
</comment>
<protein>
    <submittedName>
        <fullName evidence="2">Uncharacterized protein</fullName>
    </submittedName>
</protein>
<sequence>MDGHTPTQIHLDFQRSGRLFCITIRRQQGEKAGGGRLVEGESLKSYLTHFNNSTVRVDDPDQKFFVKAFQKGLRAGPFSDALALKKPVSMEEIRARVEKHVEMEEDQYERRKSKQRPDRKDVRHLAKAKEEKHPMLS</sequence>
<feature type="non-terminal residue" evidence="2">
    <location>
        <position position="1"/>
    </location>
</feature>
<feature type="compositionally biased region" description="Basic and acidic residues" evidence="1">
    <location>
        <begin position="115"/>
        <end position="137"/>
    </location>
</feature>
<evidence type="ECO:0000256" key="1">
    <source>
        <dbReference type="SAM" id="MobiDB-lite"/>
    </source>
</evidence>
<evidence type="ECO:0000313" key="2">
    <source>
        <dbReference type="EMBL" id="RDX93699.1"/>
    </source>
</evidence>
<feature type="region of interest" description="Disordered" evidence="1">
    <location>
        <begin position="100"/>
        <end position="137"/>
    </location>
</feature>